<dbReference type="InterPro" id="IPR010994">
    <property type="entry name" value="RuvA_2-like"/>
</dbReference>
<dbReference type="SUPFAM" id="SSF47781">
    <property type="entry name" value="RuvA domain 2-like"/>
    <property type="match status" value="1"/>
</dbReference>
<dbReference type="AlphaFoldDB" id="A0AAV1J8Y3"/>
<dbReference type="GO" id="GO:0006392">
    <property type="term" value="P:transcription elongation by mitochondrial RNA polymerase"/>
    <property type="evidence" value="ECO:0007669"/>
    <property type="project" value="InterPro"/>
</dbReference>
<protein>
    <recommendedName>
        <fullName evidence="3">Transcription elongation factor, mitochondrial</fullName>
    </recommendedName>
</protein>
<accession>A0AAV1J8Y3</accession>
<proteinExistence type="predicted"/>
<dbReference type="PANTHER" id="PTHR21053">
    <property type="entry name" value="TRANSCRIPTION ELONGATION FACTOR, MITOCHONDRIAL"/>
    <property type="match status" value="1"/>
</dbReference>
<reference evidence="1 2" key="1">
    <citation type="submission" date="2023-11" db="EMBL/GenBank/DDBJ databases">
        <authorList>
            <person name="Okamura Y."/>
        </authorList>
    </citation>
    <scope>NUCLEOTIDE SEQUENCE [LARGE SCALE GENOMIC DNA]</scope>
</reference>
<dbReference type="InterPro" id="IPR039150">
    <property type="entry name" value="TEFM"/>
</dbReference>
<evidence type="ECO:0008006" key="3">
    <source>
        <dbReference type="Google" id="ProtNLM"/>
    </source>
</evidence>
<dbReference type="Gene3D" id="1.10.150.280">
    <property type="entry name" value="AF1531-like domain"/>
    <property type="match status" value="1"/>
</dbReference>
<sequence>MLGVPRLKSVALPLSHFYGLYASSSRWYSESVVKYSEVDQKKILEVINKSDIETLSRYDVTKGRVKNISKWKQTYGPIKSVSDIETIDGFNQKKEVEKLFDSIVNDKVSSEKETRVLKHIKGQILKPPLAENTRQAVSSILTVYVTINSVSWALIEKSQYKLLDWQYHGIEYTNNKNSQLGDILEVAWNITNKLPSTDIYVMKGEATSLRASGSDPNNPKMLGINLQKAQMISMIVALLSARNIHQENSYEEHNNSNIDNIKMKHTVYFLRPSLPFRLYGTLIGKEQVTSDQTVEMLLQNLNSRSPDHTHVYVPDKLKALFRAQRDLPKDMMAQCLLFSLTFMDLCIYKNKEKIDKMLSEKSII</sequence>
<comment type="caution">
    <text evidence="1">The sequence shown here is derived from an EMBL/GenBank/DDBJ whole genome shotgun (WGS) entry which is preliminary data.</text>
</comment>
<dbReference type="Proteomes" id="UP001497472">
    <property type="component" value="Unassembled WGS sequence"/>
</dbReference>
<name>A0AAV1J8Y3_9NEOP</name>
<keyword evidence="2" id="KW-1185">Reference proteome</keyword>
<dbReference type="GO" id="GO:0042645">
    <property type="term" value="C:mitochondrial nucleoid"/>
    <property type="evidence" value="ECO:0007669"/>
    <property type="project" value="TreeGrafter"/>
</dbReference>
<dbReference type="EMBL" id="CAVLEF010000006">
    <property type="protein sequence ID" value="CAK1544899.1"/>
    <property type="molecule type" value="Genomic_DNA"/>
</dbReference>
<evidence type="ECO:0000313" key="2">
    <source>
        <dbReference type="Proteomes" id="UP001497472"/>
    </source>
</evidence>
<evidence type="ECO:0000313" key="1">
    <source>
        <dbReference type="EMBL" id="CAK1544899.1"/>
    </source>
</evidence>
<gene>
    <name evidence="1" type="ORF">LNINA_LOCUS4607</name>
</gene>
<dbReference type="PANTHER" id="PTHR21053:SF2">
    <property type="entry name" value="TRANSCRIPTION ELONGATION FACTOR, MITOCHONDRIAL"/>
    <property type="match status" value="1"/>
</dbReference>
<dbReference type="GO" id="GO:0030337">
    <property type="term" value="F:DNA polymerase processivity factor activity"/>
    <property type="evidence" value="ECO:0007669"/>
    <property type="project" value="TreeGrafter"/>
</dbReference>
<organism evidence="1 2">
    <name type="scientific">Leptosia nina</name>
    <dbReference type="NCBI Taxonomy" id="320188"/>
    <lineage>
        <taxon>Eukaryota</taxon>
        <taxon>Metazoa</taxon>
        <taxon>Ecdysozoa</taxon>
        <taxon>Arthropoda</taxon>
        <taxon>Hexapoda</taxon>
        <taxon>Insecta</taxon>
        <taxon>Pterygota</taxon>
        <taxon>Neoptera</taxon>
        <taxon>Endopterygota</taxon>
        <taxon>Lepidoptera</taxon>
        <taxon>Glossata</taxon>
        <taxon>Ditrysia</taxon>
        <taxon>Papilionoidea</taxon>
        <taxon>Pieridae</taxon>
        <taxon>Pierinae</taxon>
        <taxon>Leptosia</taxon>
    </lineage>
</organism>